<evidence type="ECO:0000256" key="4">
    <source>
        <dbReference type="SAM" id="MobiDB-lite"/>
    </source>
</evidence>
<feature type="region of interest" description="Disordered" evidence="4">
    <location>
        <begin position="135"/>
        <end position="176"/>
    </location>
</feature>
<dbReference type="SUPFAM" id="SSF69318">
    <property type="entry name" value="Integrin alpha N-terminal domain"/>
    <property type="match status" value="1"/>
</dbReference>
<evidence type="ECO:0000256" key="2">
    <source>
        <dbReference type="ARBA" id="ARBA00022737"/>
    </source>
</evidence>
<dbReference type="Pfam" id="PF01839">
    <property type="entry name" value="FG-GAP"/>
    <property type="match status" value="1"/>
</dbReference>
<dbReference type="InterPro" id="IPR013517">
    <property type="entry name" value="FG-GAP"/>
</dbReference>
<dbReference type="Pfam" id="PF03160">
    <property type="entry name" value="Calx-beta"/>
    <property type="match status" value="2"/>
</dbReference>
<evidence type="ECO:0000313" key="7">
    <source>
        <dbReference type="Proteomes" id="UP001156831"/>
    </source>
</evidence>
<dbReference type="InterPro" id="IPR024079">
    <property type="entry name" value="MetalloPept_cat_dom_sf"/>
</dbReference>
<feature type="domain" description="Calx-beta" evidence="5">
    <location>
        <begin position="407"/>
        <end position="510"/>
    </location>
</feature>
<reference evidence="6 7" key="1">
    <citation type="submission" date="2023-04" db="EMBL/GenBank/DDBJ databases">
        <title>Luteimonas sp. M1R5S18.</title>
        <authorList>
            <person name="Sun J.-Q."/>
        </authorList>
    </citation>
    <scope>NUCLEOTIDE SEQUENCE [LARGE SCALE GENOMIC DNA]</scope>
    <source>
        <strain evidence="6 7">M1R5S18</strain>
    </source>
</reference>
<evidence type="ECO:0000256" key="1">
    <source>
        <dbReference type="ARBA" id="ARBA00022729"/>
    </source>
</evidence>
<dbReference type="EMBL" id="JARXRN010000016">
    <property type="protein sequence ID" value="MDH5829233.1"/>
    <property type="molecule type" value="Genomic_DNA"/>
</dbReference>
<sequence length="1117" mass="119963">MFTLAPDAGRGGAASLPVPVRMNRKAAERAARTGFMEVGLADGTRYRVLFERMTHGPRNTMTWIGRVATPAGDLAAVLTYGRDGVFGVLPTPEGHALQVKTSRGQAVLAPDPGLVPPGVDPHARHADYVIPPVPRAAGPQSRMHAGAPLAGSSEAGTHATSTARQRGGRVMQNAGTARDASTTEIVVLGVYTTNLVSERGSVAAAETEFVNLLEIANQAHIDSGTRVRLVLGGLLETDYPPNAFNAQALDDVTNNTLPDGLDIFAARNARSADLVAMLRPYAPDDPSCGIAYLNGGGLAGSYASSSYGFSVTACGAYTMAHEIGHNLGSAHDREAMTVDGTLGYGAFDFSFGYRHDANPAFATIMAYGLEGQARVGYFSSPGRTACLGLPCGIRDQADNVRSMNLMADTIARFRDPVGTVSILDARTTEGDGGGVWLEFVVRISNPVPAGMLRFDVATTSGGTATAGQDYVADAMTNVEFPEGQREWTFKVQVLPDTLVEGDETVQVRLANVTGLPVYDGEAEGLIVDDDPRPTVSGVVQFADGEVRPPSVQVYGFTRLHGMSEVLWTTATAPDYTFRLDVVRGSQVDLNAEMPEESPWVSGYARLAKVERDVTANIPIGRGVRISGRIRWPAGESPAEQIPLQLTAFNITGDTNGYGLTAYPPDYTYSIKSRDRTPFALALDFAPWPYLPQRVEGYTRGDTTQDITLSTLPSLTVAHQRVLEGKAGEARTVEIAARLSVPAPAAGVSFDLATEDGTASGQSDYLPETRAATISEGNRWFFTSVVIVGDNHPEPEEYFRIVARNLRGAHMPSPGIVRIRNDDAAAPTPTRFDFDADGRSDLTWHHAGNGRGVLWGGAQYANKRELTTVTDTRWGLVGAGDFDGDGHADLVWRHGASGQNAIWRRADNGAVLRMQAVTNLDWTVAGIADFDGDRRDDVLWRNRRTGANVIWRGADYRMQTPVTGVTNLDWTVAGVGDFDGDRRADILWRHARTGANVIWRGGEHSRQQRVVGVTDVRWRVAASADFDGDGRADLLWRHAASGANVIWKGADHGAQQSVTGVTNLDWQVAAVGDYSGDGRADIVWRNTRSGANTLWRAADYRDQTGLATVSGSAWRVVN</sequence>
<dbReference type="InterPro" id="IPR038081">
    <property type="entry name" value="CalX-like_sf"/>
</dbReference>
<dbReference type="InterPro" id="IPR003644">
    <property type="entry name" value="Calx_beta"/>
</dbReference>
<dbReference type="InterPro" id="IPR028994">
    <property type="entry name" value="Integrin_alpha_N"/>
</dbReference>
<evidence type="ECO:0000256" key="3">
    <source>
        <dbReference type="ARBA" id="ARBA00022837"/>
    </source>
</evidence>
<evidence type="ECO:0000259" key="5">
    <source>
        <dbReference type="SMART" id="SM00237"/>
    </source>
</evidence>
<dbReference type="PANTHER" id="PTHR46580:SF2">
    <property type="entry name" value="MAM DOMAIN-CONTAINING PROTEIN"/>
    <property type="match status" value="1"/>
</dbReference>
<dbReference type="Pfam" id="PF13583">
    <property type="entry name" value="Reprolysin_4"/>
    <property type="match status" value="1"/>
</dbReference>
<dbReference type="Proteomes" id="UP001156831">
    <property type="component" value="Unassembled WGS sequence"/>
</dbReference>
<gene>
    <name evidence="6" type="ORF">QFW80_01695</name>
</gene>
<dbReference type="Pfam" id="PF13517">
    <property type="entry name" value="FG-GAP_3"/>
    <property type="match status" value="2"/>
</dbReference>
<dbReference type="Gene3D" id="2.60.40.2030">
    <property type="match status" value="2"/>
</dbReference>
<comment type="caution">
    <text evidence="6">The sequence shown here is derived from an EMBL/GenBank/DDBJ whole genome shotgun (WGS) entry which is preliminary data.</text>
</comment>
<dbReference type="SUPFAM" id="SSF141072">
    <property type="entry name" value="CalX-like"/>
    <property type="match status" value="2"/>
</dbReference>
<dbReference type="Gene3D" id="2.130.10.130">
    <property type="entry name" value="Integrin alpha, N-terminal"/>
    <property type="match status" value="1"/>
</dbReference>
<protein>
    <submittedName>
        <fullName evidence="6">FG-GAP-like repeat-containing protein</fullName>
    </submittedName>
</protein>
<dbReference type="SUPFAM" id="SSF55486">
    <property type="entry name" value="Metalloproteases ('zincins'), catalytic domain"/>
    <property type="match status" value="1"/>
</dbReference>
<keyword evidence="1" id="KW-0732">Signal</keyword>
<name>A0ABT6JEX4_9GAMM</name>
<dbReference type="PANTHER" id="PTHR46580">
    <property type="entry name" value="SENSOR KINASE-RELATED"/>
    <property type="match status" value="1"/>
</dbReference>
<organism evidence="6 7">
    <name type="scientific">Luteimonas rhizosphaericola</name>
    <dbReference type="NCBI Taxonomy" id="3042024"/>
    <lineage>
        <taxon>Bacteria</taxon>
        <taxon>Pseudomonadati</taxon>
        <taxon>Pseudomonadota</taxon>
        <taxon>Gammaproteobacteria</taxon>
        <taxon>Lysobacterales</taxon>
        <taxon>Lysobacteraceae</taxon>
        <taxon>Luteimonas</taxon>
    </lineage>
</organism>
<dbReference type="SMART" id="SM00237">
    <property type="entry name" value="Calx_beta"/>
    <property type="match status" value="1"/>
</dbReference>
<feature type="compositionally biased region" description="Polar residues" evidence="4">
    <location>
        <begin position="154"/>
        <end position="164"/>
    </location>
</feature>
<keyword evidence="2" id="KW-0677">Repeat</keyword>
<dbReference type="RefSeq" id="WP_280599292.1">
    <property type="nucleotide sequence ID" value="NZ_JARXRN010000016.1"/>
</dbReference>
<keyword evidence="3" id="KW-0106">Calcium</keyword>
<proteinExistence type="predicted"/>
<dbReference type="Gene3D" id="3.40.390.10">
    <property type="entry name" value="Collagenase (Catalytic Domain)"/>
    <property type="match status" value="1"/>
</dbReference>
<keyword evidence="7" id="KW-1185">Reference proteome</keyword>
<evidence type="ECO:0000313" key="6">
    <source>
        <dbReference type="EMBL" id="MDH5829233.1"/>
    </source>
</evidence>
<accession>A0ABT6JEX4</accession>